<dbReference type="EMBL" id="BMRE01000028">
    <property type="protein sequence ID" value="GGU55997.1"/>
    <property type="molecule type" value="Genomic_DNA"/>
</dbReference>
<sequence length="107" mass="11084">MVVGAADEEEEVGVAVVEEVVGAEEDDDVAGLPTPVLSEDVCLLGAAALPVPNWFAASVVSFCAAVVKLMPRGEVPVTARPPTPVAPISRPSKRLRALTGRHRTTNG</sequence>
<reference evidence="3" key="1">
    <citation type="journal article" date="2019" name="Int. J. Syst. Evol. Microbiol.">
        <title>The Global Catalogue of Microorganisms (GCM) 10K type strain sequencing project: providing services to taxonomists for standard genome sequencing and annotation.</title>
        <authorList>
            <consortium name="The Broad Institute Genomics Platform"/>
            <consortium name="The Broad Institute Genome Sequencing Center for Infectious Disease"/>
            <person name="Wu L."/>
            <person name="Ma J."/>
        </authorList>
    </citation>
    <scope>NUCLEOTIDE SEQUENCE [LARGE SCALE GENOMIC DNA]</scope>
    <source>
        <strain evidence="3">JCM 3296</strain>
    </source>
</reference>
<dbReference type="Proteomes" id="UP000649573">
    <property type="component" value="Unassembled WGS sequence"/>
</dbReference>
<feature type="compositionally biased region" description="Basic residues" evidence="1">
    <location>
        <begin position="91"/>
        <end position="107"/>
    </location>
</feature>
<evidence type="ECO:0000313" key="2">
    <source>
        <dbReference type="EMBL" id="GGU55997.1"/>
    </source>
</evidence>
<comment type="caution">
    <text evidence="2">The sequence shown here is derived from an EMBL/GenBank/DDBJ whole genome shotgun (WGS) entry which is preliminary data.</text>
</comment>
<accession>A0ABQ2UVH1</accession>
<gene>
    <name evidence="2" type="ORF">GCM10010178_55480</name>
</gene>
<proteinExistence type="predicted"/>
<evidence type="ECO:0000256" key="1">
    <source>
        <dbReference type="SAM" id="MobiDB-lite"/>
    </source>
</evidence>
<feature type="region of interest" description="Disordered" evidence="1">
    <location>
        <begin position="76"/>
        <end position="107"/>
    </location>
</feature>
<keyword evidence="3" id="KW-1185">Reference proteome</keyword>
<evidence type="ECO:0000313" key="3">
    <source>
        <dbReference type="Proteomes" id="UP000649573"/>
    </source>
</evidence>
<name>A0ABQ2UVH1_9PSEU</name>
<protein>
    <submittedName>
        <fullName evidence="2">Uncharacterized protein</fullName>
    </submittedName>
</protein>
<organism evidence="2 3">
    <name type="scientific">Lentzea flava</name>
    <dbReference type="NCBI Taxonomy" id="103732"/>
    <lineage>
        <taxon>Bacteria</taxon>
        <taxon>Bacillati</taxon>
        <taxon>Actinomycetota</taxon>
        <taxon>Actinomycetes</taxon>
        <taxon>Pseudonocardiales</taxon>
        <taxon>Pseudonocardiaceae</taxon>
        <taxon>Lentzea</taxon>
    </lineage>
</organism>